<accession>A0A6P8YQF2</accession>
<keyword evidence="1" id="KW-1185">Reference proteome</keyword>
<dbReference type="RefSeq" id="XP_034236312.1">
    <property type="nucleotide sequence ID" value="XM_034380421.1"/>
</dbReference>
<dbReference type="PANTHER" id="PTHR31912:SF34">
    <property type="entry name" value="NOTOCHORD-RELATED PROTEIN"/>
    <property type="match status" value="1"/>
</dbReference>
<organism evidence="2">
    <name type="scientific">Thrips palmi</name>
    <name type="common">Melon thrips</name>
    <dbReference type="NCBI Taxonomy" id="161013"/>
    <lineage>
        <taxon>Eukaryota</taxon>
        <taxon>Metazoa</taxon>
        <taxon>Ecdysozoa</taxon>
        <taxon>Arthropoda</taxon>
        <taxon>Hexapoda</taxon>
        <taxon>Insecta</taxon>
        <taxon>Pterygota</taxon>
        <taxon>Neoptera</taxon>
        <taxon>Paraneoptera</taxon>
        <taxon>Thysanoptera</taxon>
        <taxon>Terebrantia</taxon>
        <taxon>Thripoidea</taxon>
        <taxon>Thripidae</taxon>
        <taxon>Thrips</taxon>
    </lineage>
</organism>
<dbReference type="GeneID" id="117642339"/>
<dbReference type="Proteomes" id="UP000515158">
    <property type="component" value="Unplaced"/>
</dbReference>
<evidence type="ECO:0000313" key="1">
    <source>
        <dbReference type="Proteomes" id="UP000515158"/>
    </source>
</evidence>
<dbReference type="OrthoDB" id="7699125at2759"/>
<dbReference type="KEGG" id="tpal:117642339"/>
<name>A0A6P8YQF2_THRPL</name>
<dbReference type="AlphaFoldDB" id="A0A6P8YQF2"/>
<evidence type="ECO:0000313" key="2">
    <source>
        <dbReference type="RefSeq" id="XP_034236312.1"/>
    </source>
</evidence>
<proteinExistence type="predicted"/>
<reference evidence="2" key="1">
    <citation type="submission" date="2025-08" db="UniProtKB">
        <authorList>
            <consortium name="RefSeq"/>
        </authorList>
    </citation>
    <scope>IDENTIFICATION</scope>
    <source>
        <tissue evidence="2">Total insect</tissue>
    </source>
</reference>
<gene>
    <name evidence="2" type="primary">LOC117642339</name>
</gene>
<dbReference type="InParanoid" id="A0A6P8YQF2"/>
<sequence length="773" mass="87850">MADDAGLRLQTAAANLLAEIKGVCKTSQRAIDCLVSGIDGMIQIYLDVLKDLFYKKLSCLDGYISVNAITSVLDSFRDQSVFQGLQTEAEVESYLRETSGGKKVVLKQLVLARKTVYRKGQPKLVPYKFGYAVNFLPQLEQLLNCPDVLKCIDNPLPHENGIYKTVMDGLFYRYHPVVLEHGPQTLAFFIHMDDADPCDALKSKANKNNLRLAYWVLGNIYPHLRSSLKAINLLAIAKAKVAKEFGNDFMFKDFITDMKRLGTEGVDLIINGTKRRFYGVLLFGCLDNPAAANLGGFKETHSANHPCRNCMVHSSEMCDHFRESKPLLRKLVDHNEHVRKVMAWKNKNQGDPLQVINICGKEGGNDFEIDSEEGEEEVFDMADLRDASKTYGVNGPSILSEAPYFDVTKCLPQDIMHVLNEGVVENVCRLLLKDLCLPPAPRAKPILTFDELNHVFESLCNFGHMQVNKPSPIEKGHVTGSKLKQSAAQMLVLMRVLPFVVHNRLPDEKLELILKCNRLVDNSMAFVFTDAEITELENLIEEFGKLFKKLYPRHRSLKLHVLIHLISQLRLLGPLRQHWCFRFEAMHSDFTGIFPVVRTMKNPARTAAKRHLSVRNYKIKQGKEKGNYLDSGDKLSSPEKVVVSTLPEKASILAHFPSVLQESSEIRKVREMSHRGSKWHEGVVFLIGKEDNRFGRICNIYVLEDDTIMFTYNILSTKWTPPYNAFEILSCSQENSVITFSELQYKFPILRFSFGFRRGLKAYLFPQKPLESY</sequence>
<protein>
    <submittedName>
        <fullName evidence="2">Uncharacterized protein LOC117642339</fullName>
    </submittedName>
</protein>
<dbReference type="PANTHER" id="PTHR31912">
    <property type="entry name" value="IP13529P"/>
    <property type="match status" value="1"/>
</dbReference>